<organism evidence="1 2">
    <name type="scientific">Trifolium subterraneum</name>
    <name type="common">Subterranean clover</name>
    <dbReference type="NCBI Taxonomy" id="3900"/>
    <lineage>
        <taxon>Eukaryota</taxon>
        <taxon>Viridiplantae</taxon>
        <taxon>Streptophyta</taxon>
        <taxon>Embryophyta</taxon>
        <taxon>Tracheophyta</taxon>
        <taxon>Spermatophyta</taxon>
        <taxon>Magnoliopsida</taxon>
        <taxon>eudicotyledons</taxon>
        <taxon>Gunneridae</taxon>
        <taxon>Pentapetalae</taxon>
        <taxon>rosids</taxon>
        <taxon>fabids</taxon>
        <taxon>Fabales</taxon>
        <taxon>Fabaceae</taxon>
        <taxon>Papilionoideae</taxon>
        <taxon>50 kb inversion clade</taxon>
        <taxon>NPAAA clade</taxon>
        <taxon>Hologalegina</taxon>
        <taxon>IRL clade</taxon>
        <taxon>Trifolieae</taxon>
        <taxon>Trifolium</taxon>
    </lineage>
</organism>
<reference evidence="2" key="1">
    <citation type="journal article" date="2017" name="Front. Plant Sci.">
        <title>Climate Clever Clovers: New Paradigm to Reduce the Environmental Footprint of Ruminants by Breeding Low Methanogenic Forages Utilizing Haplotype Variation.</title>
        <authorList>
            <person name="Kaur P."/>
            <person name="Appels R."/>
            <person name="Bayer P.E."/>
            <person name="Keeble-Gagnere G."/>
            <person name="Wang J."/>
            <person name="Hirakawa H."/>
            <person name="Shirasawa K."/>
            <person name="Vercoe P."/>
            <person name="Stefanova K."/>
            <person name="Durmic Z."/>
            <person name="Nichols P."/>
            <person name="Revell C."/>
            <person name="Isobe S.N."/>
            <person name="Edwards D."/>
            <person name="Erskine W."/>
        </authorList>
    </citation>
    <scope>NUCLEOTIDE SEQUENCE [LARGE SCALE GENOMIC DNA]</scope>
    <source>
        <strain evidence="2">cv. Daliak</strain>
    </source>
</reference>
<proteinExistence type="predicted"/>
<dbReference type="EMBL" id="DF973724">
    <property type="protein sequence ID" value="GAU38620.1"/>
    <property type="molecule type" value="Genomic_DNA"/>
</dbReference>
<name>A0A2Z6NPQ2_TRISU</name>
<evidence type="ECO:0000313" key="2">
    <source>
        <dbReference type="Proteomes" id="UP000242715"/>
    </source>
</evidence>
<dbReference type="Proteomes" id="UP000242715">
    <property type="component" value="Unassembled WGS sequence"/>
</dbReference>
<sequence>MELKGEAGVLSAEEVKAWKADCELLWQLLKSKDCLEFQKSKAKWLKEGDANTSFFHACVKGRRRTNAIVALNKGDVWLEDPNEVHSEEWVLFSERKLSSRYGTSGGGVSGFESNVEEFGSNEGSNFFLAINASSATN</sequence>
<evidence type="ECO:0000313" key="1">
    <source>
        <dbReference type="EMBL" id="GAU38620.1"/>
    </source>
</evidence>
<keyword evidence="2" id="KW-1185">Reference proteome</keyword>
<dbReference type="OrthoDB" id="1428983at2759"/>
<protein>
    <submittedName>
        <fullName evidence="1">Uncharacterized protein</fullName>
    </submittedName>
</protein>
<accession>A0A2Z6NPQ2</accession>
<dbReference type="AlphaFoldDB" id="A0A2Z6NPQ2"/>
<gene>
    <name evidence="1" type="ORF">TSUD_276580</name>
</gene>